<evidence type="ECO:0000259" key="11">
    <source>
        <dbReference type="PROSITE" id="PS50109"/>
    </source>
</evidence>
<evidence type="ECO:0000256" key="10">
    <source>
        <dbReference type="SAM" id="Phobius"/>
    </source>
</evidence>
<dbReference type="EMBL" id="CP076723">
    <property type="protein sequence ID" value="QWV92114.1"/>
    <property type="molecule type" value="Genomic_DNA"/>
</dbReference>
<dbReference type="CDD" id="cd00082">
    <property type="entry name" value="HisKA"/>
    <property type="match status" value="1"/>
</dbReference>
<name>A0ABX8J3K4_9BACT</name>
<evidence type="ECO:0000256" key="2">
    <source>
        <dbReference type="ARBA" id="ARBA00004651"/>
    </source>
</evidence>
<dbReference type="SMART" id="SM00304">
    <property type="entry name" value="HAMP"/>
    <property type="match status" value="1"/>
</dbReference>
<proteinExistence type="predicted"/>
<dbReference type="CDD" id="cd06225">
    <property type="entry name" value="HAMP"/>
    <property type="match status" value="1"/>
</dbReference>
<evidence type="ECO:0000259" key="12">
    <source>
        <dbReference type="PROSITE" id="PS50885"/>
    </source>
</evidence>
<keyword evidence="8 10" id="KW-0472">Membrane</keyword>
<dbReference type="SMART" id="SM00387">
    <property type="entry name" value="HATPase_c"/>
    <property type="match status" value="1"/>
</dbReference>
<accession>A0ABX8J3K4</accession>
<keyword evidence="4" id="KW-1003">Cell membrane</keyword>
<reference evidence="13 14" key="1">
    <citation type="submission" date="2021-06" db="EMBL/GenBank/DDBJ databases">
        <title>Gemonas diversity in paddy soil.</title>
        <authorList>
            <person name="Liu G."/>
        </authorList>
    </citation>
    <scope>NUCLEOTIDE SEQUENCE [LARGE SCALE GENOMIC DNA]</scope>
    <source>
        <strain evidence="13 14">RG10</strain>
    </source>
</reference>
<evidence type="ECO:0000256" key="8">
    <source>
        <dbReference type="ARBA" id="ARBA00023136"/>
    </source>
</evidence>
<keyword evidence="6" id="KW-0418">Kinase</keyword>
<evidence type="ECO:0000256" key="1">
    <source>
        <dbReference type="ARBA" id="ARBA00000085"/>
    </source>
</evidence>
<evidence type="ECO:0000313" key="14">
    <source>
        <dbReference type="Proteomes" id="UP000683557"/>
    </source>
</evidence>
<feature type="domain" description="HAMP" evidence="12">
    <location>
        <begin position="183"/>
        <end position="235"/>
    </location>
</feature>
<evidence type="ECO:0000256" key="9">
    <source>
        <dbReference type="SAM" id="Coils"/>
    </source>
</evidence>
<keyword evidence="6" id="KW-0808">Transferase</keyword>
<dbReference type="InterPro" id="IPR005467">
    <property type="entry name" value="His_kinase_dom"/>
</dbReference>
<dbReference type="InterPro" id="IPR003661">
    <property type="entry name" value="HisK_dim/P_dom"/>
</dbReference>
<dbReference type="PROSITE" id="PS50109">
    <property type="entry name" value="HIS_KIN"/>
    <property type="match status" value="1"/>
</dbReference>
<evidence type="ECO:0000256" key="4">
    <source>
        <dbReference type="ARBA" id="ARBA00022475"/>
    </source>
</evidence>
<dbReference type="Pfam" id="PF17203">
    <property type="entry name" value="sCache_3_2"/>
    <property type="match status" value="1"/>
</dbReference>
<evidence type="ECO:0000256" key="5">
    <source>
        <dbReference type="ARBA" id="ARBA00022692"/>
    </source>
</evidence>
<dbReference type="PANTHER" id="PTHR43065:SF50">
    <property type="entry name" value="HISTIDINE KINASE"/>
    <property type="match status" value="1"/>
</dbReference>
<dbReference type="RefSeq" id="WP_216798936.1">
    <property type="nucleotide sequence ID" value="NZ_CP076723.1"/>
</dbReference>
<sequence length="539" mass="59132">MRPLAPWSTVRGRLVMLAIGIEILMLFVMVFNSLRLLHGAMTKQARWQAEQMSPVLIAALTAPLAQQDFATVQAVIDESRRAGGVKYIVILDSAGRRVASSGWGRDQALPPPSQSFELFQGTRAPRYDVLVPIDQTGQPLGTLHFGLDLAQIVAARHLLLLQGGTIAIIEVFLSTVILTLLGYWLTRHLVTLTRASLEVANGNLTPAPVREGHDDVGRLGAAFNMMSRAISERVRELTAAKEALQERARELEDLNLTLESRVQDEVAKNREKDNYLTQQEKMASIGQLAAGVAHEINNPMGFVTSNLSTLGKYLQRLEEFIAAQDEAIGKGGDQAVCDDLSRTRKQLKIDHILDDGKQLIAESLEGGGRVQHIVQSLKNFSRVDQVQYSRVDLNECLETTISIAWNEIKYVATLKREFGVLPPVCCYPQQLNQVFLNLLINASQAIESSGEIVIRTWSDGDDVFVSVSDTGAGIPPEIVNRIFEPFFTTKDVGKGTGLGLSISYDIIRKHNGEIAVESVPGSGTTFKVRLPVSQEACVA</sequence>
<protein>
    <recommendedName>
        <fullName evidence="3">histidine kinase</fullName>
        <ecNumber evidence="3">2.7.13.3</ecNumber>
    </recommendedName>
</protein>
<keyword evidence="14" id="KW-1185">Reference proteome</keyword>
<dbReference type="PANTHER" id="PTHR43065">
    <property type="entry name" value="SENSOR HISTIDINE KINASE"/>
    <property type="match status" value="1"/>
</dbReference>
<feature type="coiled-coil region" evidence="9">
    <location>
        <begin position="227"/>
        <end position="261"/>
    </location>
</feature>
<evidence type="ECO:0000313" key="13">
    <source>
        <dbReference type="EMBL" id="QWV92114.1"/>
    </source>
</evidence>
<dbReference type="Pfam" id="PF02518">
    <property type="entry name" value="HATPase_c"/>
    <property type="match status" value="1"/>
</dbReference>
<evidence type="ECO:0000256" key="6">
    <source>
        <dbReference type="ARBA" id="ARBA00022777"/>
    </source>
</evidence>
<dbReference type="PROSITE" id="PS50885">
    <property type="entry name" value="HAMP"/>
    <property type="match status" value="1"/>
</dbReference>
<feature type="domain" description="Histidine kinase" evidence="11">
    <location>
        <begin position="291"/>
        <end position="534"/>
    </location>
</feature>
<organism evidence="13 14">
    <name type="scientific">Geomonas oryzisoli</name>
    <dbReference type="NCBI Taxonomy" id="2847992"/>
    <lineage>
        <taxon>Bacteria</taxon>
        <taxon>Pseudomonadati</taxon>
        <taxon>Thermodesulfobacteriota</taxon>
        <taxon>Desulfuromonadia</taxon>
        <taxon>Geobacterales</taxon>
        <taxon>Geobacteraceae</taxon>
        <taxon>Geomonas</taxon>
    </lineage>
</organism>
<keyword evidence="5 10" id="KW-0812">Transmembrane</keyword>
<feature type="transmembrane region" description="Helical" evidence="10">
    <location>
        <begin position="14"/>
        <end position="37"/>
    </location>
</feature>
<dbReference type="EC" id="2.7.13.3" evidence="3"/>
<dbReference type="Proteomes" id="UP000683557">
    <property type="component" value="Chromosome"/>
</dbReference>
<dbReference type="InterPro" id="IPR033463">
    <property type="entry name" value="sCache_3"/>
</dbReference>
<evidence type="ECO:0000256" key="7">
    <source>
        <dbReference type="ARBA" id="ARBA00022989"/>
    </source>
</evidence>
<gene>
    <name evidence="13" type="ORF">KP004_12880</name>
</gene>
<keyword evidence="9" id="KW-0175">Coiled coil</keyword>
<comment type="subcellular location">
    <subcellularLocation>
        <location evidence="2">Cell membrane</location>
        <topology evidence="2">Multi-pass membrane protein</topology>
    </subcellularLocation>
</comment>
<comment type="catalytic activity">
    <reaction evidence="1">
        <text>ATP + protein L-histidine = ADP + protein N-phospho-L-histidine.</text>
        <dbReference type="EC" id="2.7.13.3"/>
    </reaction>
</comment>
<dbReference type="InterPro" id="IPR003594">
    <property type="entry name" value="HATPase_dom"/>
</dbReference>
<dbReference type="SMART" id="SM00388">
    <property type="entry name" value="HisKA"/>
    <property type="match status" value="1"/>
</dbReference>
<dbReference type="InterPro" id="IPR003660">
    <property type="entry name" value="HAMP_dom"/>
</dbReference>
<dbReference type="Pfam" id="PF00672">
    <property type="entry name" value="HAMP"/>
    <property type="match status" value="1"/>
</dbReference>
<feature type="transmembrane region" description="Helical" evidence="10">
    <location>
        <begin position="166"/>
        <end position="185"/>
    </location>
</feature>
<evidence type="ECO:0000256" key="3">
    <source>
        <dbReference type="ARBA" id="ARBA00012438"/>
    </source>
</evidence>
<keyword evidence="7 10" id="KW-1133">Transmembrane helix</keyword>